<keyword evidence="3 5" id="KW-1133">Transmembrane helix</keyword>
<feature type="transmembrane region" description="Helical" evidence="5">
    <location>
        <begin position="163"/>
        <end position="185"/>
    </location>
</feature>
<keyword evidence="5" id="KW-1003">Cell membrane</keyword>
<feature type="transmembrane region" description="Helical" evidence="5">
    <location>
        <begin position="135"/>
        <end position="156"/>
    </location>
</feature>
<evidence type="ECO:0000259" key="6">
    <source>
        <dbReference type="PROSITE" id="PS51012"/>
    </source>
</evidence>
<evidence type="ECO:0000256" key="4">
    <source>
        <dbReference type="ARBA" id="ARBA00023136"/>
    </source>
</evidence>
<dbReference type="PROSITE" id="PS51012">
    <property type="entry name" value="ABC_TM2"/>
    <property type="match status" value="1"/>
</dbReference>
<evidence type="ECO:0000313" key="7">
    <source>
        <dbReference type="EMBL" id="MFC4158919.1"/>
    </source>
</evidence>
<dbReference type="InterPro" id="IPR000412">
    <property type="entry name" value="ABC_2_transport"/>
</dbReference>
<evidence type="ECO:0000256" key="2">
    <source>
        <dbReference type="ARBA" id="ARBA00022692"/>
    </source>
</evidence>
<feature type="transmembrane region" description="Helical" evidence="5">
    <location>
        <begin position="54"/>
        <end position="76"/>
    </location>
</feature>
<comment type="subcellular location">
    <subcellularLocation>
        <location evidence="5">Cell inner membrane</location>
        <topology evidence="5">Multi-pass membrane protein</topology>
    </subcellularLocation>
    <subcellularLocation>
        <location evidence="1">Membrane</location>
        <topology evidence="1">Multi-pass membrane protein</topology>
    </subcellularLocation>
</comment>
<feature type="transmembrane region" description="Helical" evidence="5">
    <location>
        <begin position="230"/>
        <end position="248"/>
    </location>
</feature>
<reference evidence="8" key="1">
    <citation type="journal article" date="2019" name="Int. J. Syst. Evol. Microbiol.">
        <title>The Global Catalogue of Microorganisms (GCM) 10K type strain sequencing project: providing services to taxonomists for standard genome sequencing and annotation.</title>
        <authorList>
            <consortium name="The Broad Institute Genomics Platform"/>
            <consortium name="The Broad Institute Genome Sequencing Center for Infectious Disease"/>
            <person name="Wu L."/>
            <person name="Ma J."/>
        </authorList>
    </citation>
    <scope>NUCLEOTIDE SEQUENCE [LARGE SCALE GENOMIC DNA]</scope>
    <source>
        <strain evidence="8">LMG 29894</strain>
    </source>
</reference>
<evidence type="ECO:0000256" key="1">
    <source>
        <dbReference type="ARBA" id="ARBA00004141"/>
    </source>
</evidence>
<feature type="transmembrane region" description="Helical" evidence="5">
    <location>
        <begin position="23"/>
        <end position="42"/>
    </location>
</feature>
<dbReference type="InterPro" id="IPR013525">
    <property type="entry name" value="ABC2_TM"/>
</dbReference>
<name>A0ABV8ML98_9NEIS</name>
<keyword evidence="8" id="KW-1185">Reference proteome</keyword>
<dbReference type="PIRSF" id="PIRSF006648">
    <property type="entry name" value="DrrB"/>
    <property type="match status" value="1"/>
</dbReference>
<dbReference type="InterPro" id="IPR051784">
    <property type="entry name" value="Nod_factor_ABC_transporter"/>
</dbReference>
<evidence type="ECO:0000256" key="3">
    <source>
        <dbReference type="ARBA" id="ARBA00022989"/>
    </source>
</evidence>
<sequence>MNIKVIAYQLVLEIKRYGRDRMGAFWTFAFPFLMLYLFMWMYGGDKYGLSNSYLVAGMVGMTIIATCLFGFAVVLVDLRAREVFKMFHLFPLGRVDYLLAFVLSRVIILTGFSVFYLLVAHAIYGLDLRADWGQWLAIVSLLLMGSITFLAFGLALSSRLSSVTAATGLTNLLYFPLIFLSDLFYPQQGLPSWVAQAINLFPLTDFVNALRGAIAPTVEWSRIGELMPKLLIWTTVSLLLTVYGFRWHNKRNND</sequence>
<comment type="caution">
    <text evidence="7">The sequence shown here is derived from an EMBL/GenBank/DDBJ whole genome shotgun (WGS) entry which is preliminary data.</text>
</comment>
<feature type="transmembrane region" description="Helical" evidence="5">
    <location>
        <begin position="97"/>
        <end position="123"/>
    </location>
</feature>
<keyword evidence="4 5" id="KW-0472">Membrane</keyword>
<dbReference type="PANTHER" id="PTHR43229">
    <property type="entry name" value="NODULATION PROTEIN J"/>
    <property type="match status" value="1"/>
</dbReference>
<dbReference type="Proteomes" id="UP001595791">
    <property type="component" value="Unassembled WGS sequence"/>
</dbReference>
<accession>A0ABV8ML98</accession>
<keyword evidence="2 5" id="KW-0812">Transmembrane</keyword>
<comment type="similarity">
    <text evidence="5">Belongs to the ABC-2 integral membrane protein family.</text>
</comment>
<dbReference type="EMBL" id="JBHSBU010000001">
    <property type="protein sequence ID" value="MFC4158919.1"/>
    <property type="molecule type" value="Genomic_DNA"/>
</dbReference>
<feature type="domain" description="ABC transmembrane type-2" evidence="6">
    <location>
        <begin position="22"/>
        <end position="248"/>
    </location>
</feature>
<protein>
    <recommendedName>
        <fullName evidence="5">Transport permease protein</fullName>
    </recommendedName>
</protein>
<proteinExistence type="inferred from homology"/>
<keyword evidence="5" id="KW-0813">Transport</keyword>
<dbReference type="RefSeq" id="WP_378162110.1">
    <property type="nucleotide sequence ID" value="NZ_JBHSBU010000001.1"/>
</dbReference>
<dbReference type="Pfam" id="PF01061">
    <property type="entry name" value="ABC2_membrane"/>
    <property type="match status" value="1"/>
</dbReference>
<dbReference type="InterPro" id="IPR047817">
    <property type="entry name" value="ABC2_TM_bact-type"/>
</dbReference>
<evidence type="ECO:0000256" key="5">
    <source>
        <dbReference type="RuleBase" id="RU361157"/>
    </source>
</evidence>
<dbReference type="PANTHER" id="PTHR43229:SF3">
    <property type="entry name" value="ABC-TYPE MULTIDRUG TRANSPORT SYSTEM, PERMEASE COMPONENT"/>
    <property type="match status" value="1"/>
</dbReference>
<gene>
    <name evidence="7" type="ORF">ACFOW7_06050</name>
</gene>
<evidence type="ECO:0000313" key="8">
    <source>
        <dbReference type="Proteomes" id="UP001595791"/>
    </source>
</evidence>
<organism evidence="7 8">
    <name type="scientific">Chitinimonas lacunae</name>
    <dbReference type="NCBI Taxonomy" id="1963018"/>
    <lineage>
        <taxon>Bacteria</taxon>
        <taxon>Pseudomonadati</taxon>
        <taxon>Pseudomonadota</taxon>
        <taxon>Betaproteobacteria</taxon>
        <taxon>Neisseriales</taxon>
        <taxon>Chitinibacteraceae</taxon>
        <taxon>Chitinimonas</taxon>
    </lineage>
</organism>